<dbReference type="Proteomes" id="UP000479226">
    <property type="component" value="Unassembled WGS sequence"/>
</dbReference>
<evidence type="ECO:0000313" key="2">
    <source>
        <dbReference type="EMBL" id="NGN85276.1"/>
    </source>
</evidence>
<reference evidence="2 3" key="1">
    <citation type="submission" date="2020-02" db="EMBL/GenBank/DDBJ databases">
        <title>Genome sequence of the type strain DSM 27180 of Arthrobacter silviterrae.</title>
        <authorList>
            <person name="Gao J."/>
            <person name="Sun J."/>
        </authorList>
    </citation>
    <scope>NUCLEOTIDE SEQUENCE [LARGE SCALE GENOMIC DNA]</scope>
    <source>
        <strain evidence="2 3">DSM 27180</strain>
    </source>
</reference>
<feature type="transmembrane region" description="Helical" evidence="1">
    <location>
        <begin position="202"/>
        <end position="223"/>
    </location>
</feature>
<feature type="transmembrane region" description="Helical" evidence="1">
    <location>
        <begin position="84"/>
        <end position="104"/>
    </location>
</feature>
<accession>A0ABX0DFC5</accession>
<keyword evidence="1" id="KW-0472">Membrane</keyword>
<protein>
    <submittedName>
        <fullName evidence="2">Cytochrome c biogenesis protein CcdA</fullName>
    </submittedName>
</protein>
<dbReference type="PANTHER" id="PTHR31272">
    <property type="entry name" value="CYTOCHROME C-TYPE BIOGENESIS PROTEIN HI_1454-RELATED"/>
    <property type="match status" value="1"/>
</dbReference>
<dbReference type="InterPro" id="IPR051790">
    <property type="entry name" value="Cytochrome_c-biogenesis_DsbD"/>
</dbReference>
<keyword evidence="1" id="KW-1133">Transmembrane helix</keyword>
<sequence length="295" mass="29740">MSPLAVAAATSYAFTLGLVAAINPCGFPLLPAYLALFTGGTDGRRAARTAKGLVSGAGVTCGFVAVFGTLGLLLVSGAALASGWLPWFMVAAGFLMAALGLSTLCRHPLYLRLPTPRIAPGGRTFAATFVFGIAYAIGSLSCALPLFLAAVGGSFTRLGFWAGLACYLSYALGMGLFVTGAAVATAIAGSGLLRQFRKAGRVLPAVSGAVLAASGLYLSYYWAADLLHFPMAAGPFGAVGAVQGAVTSFIAGHMATTAAVLLTAVLAGIAVVTLKTRTSPGDTREADHSEGKTHA</sequence>
<dbReference type="RefSeq" id="WP_165183488.1">
    <property type="nucleotide sequence ID" value="NZ_JAAKZI010000043.1"/>
</dbReference>
<evidence type="ECO:0000313" key="3">
    <source>
        <dbReference type="Proteomes" id="UP000479226"/>
    </source>
</evidence>
<feature type="transmembrane region" description="Helical" evidence="1">
    <location>
        <begin position="57"/>
        <end position="78"/>
    </location>
</feature>
<name>A0ABX0DFC5_9MICC</name>
<organism evidence="2 3">
    <name type="scientific">Arthrobacter silviterrae</name>
    <dbReference type="NCBI Taxonomy" id="2026658"/>
    <lineage>
        <taxon>Bacteria</taxon>
        <taxon>Bacillati</taxon>
        <taxon>Actinomycetota</taxon>
        <taxon>Actinomycetes</taxon>
        <taxon>Micrococcales</taxon>
        <taxon>Micrococcaceae</taxon>
        <taxon>Arthrobacter</taxon>
    </lineage>
</organism>
<feature type="transmembrane region" description="Helical" evidence="1">
    <location>
        <begin position="125"/>
        <end position="148"/>
    </location>
</feature>
<keyword evidence="3" id="KW-1185">Reference proteome</keyword>
<comment type="caution">
    <text evidence="2">The sequence shown here is derived from an EMBL/GenBank/DDBJ whole genome shotgun (WGS) entry which is preliminary data.</text>
</comment>
<dbReference type="EMBL" id="JAAKZI010000043">
    <property type="protein sequence ID" value="NGN85276.1"/>
    <property type="molecule type" value="Genomic_DNA"/>
</dbReference>
<feature type="transmembrane region" description="Helical" evidence="1">
    <location>
        <begin position="250"/>
        <end position="274"/>
    </location>
</feature>
<feature type="transmembrane region" description="Helical" evidence="1">
    <location>
        <begin position="12"/>
        <end position="36"/>
    </location>
</feature>
<dbReference type="PANTHER" id="PTHR31272:SF4">
    <property type="entry name" value="CYTOCHROME C-TYPE BIOGENESIS PROTEIN HI_1454-RELATED"/>
    <property type="match status" value="1"/>
</dbReference>
<keyword evidence="1" id="KW-0812">Transmembrane</keyword>
<feature type="transmembrane region" description="Helical" evidence="1">
    <location>
        <begin position="160"/>
        <end position="190"/>
    </location>
</feature>
<gene>
    <name evidence="2" type="ORF">G6N77_17675</name>
</gene>
<proteinExistence type="predicted"/>
<evidence type="ECO:0000256" key="1">
    <source>
        <dbReference type="SAM" id="Phobius"/>
    </source>
</evidence>